<reference evidence="1" key="1">
    <citation type="submission" date="2020-11" db="EMBL/GenBank/DDBJ databases">
        <title>Kefir isolates.</title>
        <authorList>
            <person name="Marcisauskas S."/>
            <person name="Kim Y."/>
            <person name="Blasche S."/>
        </authorList>
    </citation>
    <scope>NUCLEOTIDE SEQUENCE</scope>
    <source>
        <strain evidence="1">Olga-1</strain>
    </source>
</reference>
<name>A0A9P7BDK4_9ASCO</name>
<proteinExistence type="predicted"/>
<sequence length="172" mass="20389">MDDKWKILEKRILRLEVNVGASVKGGDLNAEDILKQLGRIRHELHKYKPLETLINKLQDCNVDYNQYAHMDNFDRLQAKEVVLESYESLVSCVSKIEIVIDQYDTFFNKFMEIHLNISNSDVYDHKNLLETYERIQSKYTNVITRLICLLEQRMLLKYKQEELMISINSELS</sequence>
<evidence type="ECO:0000313" key="2">
    <source>
        <dbReference type="Proteomes" id="UP000697127"/>
    </source>
</evidence>
<evidence type="ECO:0000313" key="1">
    <source>
        <dbReference type="EMBL" id="KAG0688217.1"/>
    </source>
</evidence>
<dbReference type="EMBL" id="PUHW01000171">
    <property type="protein sequence ID" value="KAG0688217.1"/>
    <property type="molecule type" value="Genomic_DNA"/>
</dbReference>
<accession>A0A9P7BDK4</accession>
<gene>
    <name evidence="1" type="ORF">C6P40_001269</name>
</gene>
<protein>
    <submittedName>
        <fullName evidence="1">Uncharacterized protein</fullName>
    </submittedName>
</protein>
<dbReference type="Proteomes" id="UP000697127">
    <property type="component" value="Unassembled WGS sequence"/>
</dbReference>
<comment type="caution">
    <text evidence="1">The sequence shown here is derived from an EMBL/GenBank/DDBJ whole genome shotgun (WGS) entry which is preliminary data.</text>
</comment>
<dbReference type="AlphaFoldDB" id="A0A9P7BDK4"/>
<organism evidence="1 2">
    <name type="scientific">Pichia californica</name>
    <dbReference type="NCBI Taxonomy" id="460514"/>
    <lineage>
        <taxon>Eukaryota</taxon>
        <taxon>Fungi</taxon>
        <taxon>Dikarya</taxon>
        <taxon>Ascomycota</taxon>
        <taxon>Saccharomycotina</taxon>
        <taxon>Pichiomycetes</taxon>
        <taxon>Pichiales</taxon>
        <taxon>Pichiaceae</taxon>
        <taxon>Pichia</taxon>
    </lineage>
</organism>
<keyword evidence="2" id="KW-1185">Reference proteome</keyword>